<feature type="region of interest" description="Disordered" evidence="1">
    <location>
        <begin position="1"/>
        <end position="27"/>
    </location>
</feature>
<organism evidence="2 3">
    <name type="scientific">Acetobacter aceti</name>
    <dbReference type="NCBI Taxonomy" id="435"/>
    <lineage>
        <taxon>Bacteria</taxon>
        <taxon>Pseudomonadati</taxon>
        <taxon>Pseudomonadota</taxon>
        <taxon>Alphaproteobacteria</taxon>
        <taxon>Acetobacterales</taxon>
        <taxon>Acetobacteraceae</taxon>
        <taxon>Acetobacter</taxon>
        <taxon>Acetobacter subgen. Acetobacter</taxon>
    </lineage>
</organism>
<reference evidence="2 3" key="1">
    <citation type="submission" date="2020-07" db="EMBL/GenBank/DDBJ databases">
        <title>Complete Genome Sequence of an acetic acid bacterium, Acetobacter aceti JCM20276.</title>
        <authorList>
            <person name="Hirose Y."/>
            <person name="Mihara H."/>
        </authorList>
    </citation>
    <scope>NUCLEOTIDE SEQUENCE [LARGE SCALE GENOMIC DNA]</scope>
    <source>
        <strain evidence="2 3">JCM20276</strain>
    </source>
</reference>
<dbReference type="Proteomes" id="UP000515220">
    <property type="component" value="Chromosome"/>
</dbReference>
<proteinExistence type="predicted"/>
<evidence type="ECO:0000313" key="3">
    <source>
        <dbReference type="Proteomes" id="UP000515220"/>
    </source>
</evidence>
<protein>
    <submittedName>
        <fullName evidence="2">Uncharacterized protein</fullName>
    </submittedName>
</protein>
<accession>A0A6S6PDY4</accession>
<sequence>MRTSAHPFQQDMQWAAQPDRDGALPNEGAGLLVHESTATCRDYAGGAVDQAFQNPSFTVTESFLTVQTENIVDRTACGPFDFGIGINKSESEALGEAAAYG</sequence>
<evidence type="ECO:0000313" key="2">
    <source>
        <dbReference type="EMBL" id="BCI67087.1"/>
    </source>
</evidence>
<dbReference type="EMBL" id="AP023326">
    <property type="protein sequence ID" value="BCI67087.1"/>
    <property type="molecule type" value="Genomic_DNA"/>
</dbReference>
<dbReference type="AlphaFoldDB" id="A0A6S6PDY4"/>
<evidence type="ECO:0000256" key="1">
    <source>
        <dbReference type="SAM" id="MobiDB-lite"/>
    </source>
</evidence>
<feature type="compositionally biased region" description="Polar residues" evidence="1">
    <location>
        <begin position="1"/>
        <end position="12"/>
    </location>
</feature>
<gene>
    <name evidence="2" type="ORF">AAJCM20276_17110</name>
</gene>
<name>A0A6S6PDY4_ACEAC</name>